<dbReference type="PANTHER" id="PTHR30437:SF4">
    <property type="entry name" value="TRANSCRIPTION ELONGATION FACTOR GREA"/>
    <property type="match status" value="1"/>
</dbReference>
<dbReference type="NCBIfam" id="NF001261">
    <property type="entry name" value="PRK00226.1-2"/>
    <property type="match status" value="1"/>
</dbReference>
<dbReference type="FunFam" id="3.10.50.30:FF:000001">
    <property type="entry name" value="Transcription elongation factor GreA"/>
    <property type="match status" value="1"/>
</dbReference>
<dbReference type="Proteomes" id="UP000282060">
    <property type="component" value="Unassembled WGS sequence"/>
</dbReference>
<sequence length="158" mass="17441">MNKVPMTIVGADQLRKELDHLKFEKRPVIAQAIGEARELGDLKENAEYHAAREEQGLCEARVRDIEGKLSNAQIIDVTKMPNTGRIIFGTTVTIVNIDTDAEMTYRIVGEDEANIKENLISVSSPIARGLIGKNLDDEVSINTPGGLTDYEITAVEYI</sequence>
<dbReference type="PROSITE" id="PS00829">
    <property type="entry name" value="GREAB_1"/>
    <property type="match status" value="1"/>
</dbReference>
<dbReference type="InterPro" id="IPR006359">
    <property type="entry name" value="Tscrpt_elong_fac_GreA"/>
</dbReference>
<gene>
    <name evidence="8 12" type="primary">greA</name>
    <name evidence="12" type="ORF">EKG39_10950</name>
</gene>
<keyword evidence="13" id="KW-1185">Reference proteome</keyword>
<dbReference type="NCBIfam" id="TIGR01462">
    <property type="entry name" value="greA"/>
    <property type="match status" value="1"/>
</dbReference>
<evidence type="ECO:0000256" key="9">
    <source>
        <dbReference type="RuleBase" id="RU000556"/>
    </source>
</evidence>
<dbReference type="NCBIfam" id="NF001264">
    <property type="entry name" value="PRK00226.1-5"/>
    <property type="match status" value="1"/>
</dbReference>
<dbReference type="InterPro" id="IPR001437">
    <property type="entry name" value="Tscrpt_elong_fac_GreA/B_C"/>
</dbReference>
<keyword evidence="12" id="KW-0648">Protein biosynthesis</keyword>
<evidence type="ECO:0000256" key="5">
    <source>
        <dbReference type="ARBA" id="ARBA00023163"/>
    </source>
</evidence>
<dbReference type="InterPro" id="IPR022691">
    <property type="entry name" value="Tscrpt_elong_fac_GreA/B_N"/>
</dbReference>
<dbReference type="PIRSF" id="PIRSF006092">
    <property type="entry name" value="GreA_GreB"/>
    <property type="match status" value="1"/>
</dbReference>
<protein>
    <recommendedName>
        <fullName evidence="2 8">Transcription elongation factor GreA</fullName>
    </recommendedName>
    <alternativeName>
        <fullName evidence="7 8">Transcript cleavage factor GreA</fullName>
    </alternativeName>
</protein>
<dbReference type="Gene3D" id="3.10.50.30">
    <property type="entry name" value="Transcription elongation factor, GreA/GreB, C-terminal domain"/>
    <property type="match status" value="1"/>
</dbReference>
<comment type="function">
    <text evidence="6 8 9">Necessary for efficient RNA polymerase transcription elongation past template-encoded arresting sites. The arresting sites in DNA have the property of trapping a certain fraction of elongating RNA polymerases that pass through, resulting in locked ternary complexes. Cleavage of the nascent transcript by cleavage factors such as GreA or GreB allows the resumption of elongation from the new 3'terminus. GreA releases sequences of 2 to 3 nucleotides.</text>
</comment>
<evidence type="ECO:0000256" key="8">
    <source>
        <dbReference type="HAMAP-Rule" id="MF_00105"/>
    </source>
</evidence>
<dbReference type="GO" id="GO:0006354">
    <property type="term" value="P:DNA-templated transcription elongation"/>
    <property type="evidence" value="ECO:0007669"/>
    <property type="project" value="TreeGrafter"/>
</dbReference>
<dbReference type="OrthoDB" id="9808774at2"/>
<reference evidence="12 13" key="1">
    <citation type="submission" date="2018-12" db="EMBL/GenBank/DDBJ databases">
        <authorList>
            <person name="Yu L."/>
        </authorList>
    </citation>
    <scope>NUCLEOTIDE SEQUENCE [LARGE SCALE GENOMIC DNA]</scope>
    <source>
        <strain evidence="12 13">HAW-EB5</strain>
    </source>
</reference>
<proteinExistence type="inferred from homology"/>
<dbReference type="InterPro" id="IPR036953">
    <property type="entry name" value="GreA/GreB_C_sf"/>
</dbReference>
<dbReference type="PANTHER" id="PTHR30437">
    <property type="entry name" value="TRANSCRIPTION ELONGATION FACTOR GREA"/>
    <property type="match status" value="1"/>
</dbReference>
<dbReference type="InterPro" id="IPR023459">
    <property type="entry name" value="Tscrpt_elong_fac_GreA/B_fam"/>
</dbReference>
<evidence type="ECO:0000256" key="3">
    <source>
        <dbReference type="ARBA" id="ARBA00023015"/>
    </source>
</evidence>
<dbReference type="InterPro" id="IPR028624">
    <property type="entry name" value="Tscrpt_elong_fac_GreA/B"/>
</dbReference>
<dbReference type="GO" id="GO:0003746">
    <property type="term" value="F:translation elongation factor activity"/>
    <property type="evidence" value="ECO:0007669"/>
    <property type="project" value="UniProtKB-KW"/>
</dbReference>
<dbReference type="Pfam" id="PF01272">
    <property type="entry name" value="GreA_GreB"/>
    <property type="match status" value="1"/>
</dbReference>
<evidence type="ECO:0000256" key="1">
    <source>
        <dbReference type="ARBA" id="ARBA00008213"/>
    </source>
</evidence>
<feature type="domain" description="Transcription elongation factor GreA/GreB C-terminal" evidence="10">
    <location>
        <begin position="83"/>
        <end position="157"/>
    </location>
</feature>
<dbReference type="PROSITE" id="PS00830">
    <property type="entry name" value="GREAB_2"/>
    <property type="match status" value="1"/>
</dbReference>
<evidence type="ECO:0000256" key="7">
    <source>
        <dbReference type="ARBA" id="ARBA00030776"/>
    </source>
</evidence>
<comment type="caution">
    <text evidence="12">The sequence shown here is derived from an EMBL/GenBank/DDBJ whole genome shotgun (WGS) entry which is preliminary data.</text>
</comment>
<dbReference type="InterPro" id="IPR018151">
    <property type="entry name" value="TF_GreA/GreB_CS"/>
</dbReference>
<keyword evidence="12" id="KW-0251">Elongation factor</keyword>
<keyword evidence="4 8" id="KW-0238">DNA-binding</keyword>
<keyword evidence="3 8" id="KW-0805">Transcription regulation</keyword>
<evidence type="ECO:0000259" key="10">
    <source>
        <dbReference type="Pfam" id="PF01272"/>
    </source>
</evidence>
<dbReference type="SUPFAM" id="SSF46557">
    <property type="entry name" value="GreA transcript cleavage protein, N-terminal domain"/>
    <property type="match status" value="1"/>
</dbReference>
<dbReference type="EMBL" id="RXNV01000003">
    <property type="protein sequence ID" value="RTR32871.1"/>
    <property type="molecule type" value="Genomic_DNA"/>
</dbReference>
<dbReference type="SUPFAM" id="SSF54534">
    <property type="entry name" value="FKBP-like"/>
    <property type="match status" value="1"/>
</dbReference>
<dbReference type="RefSeq" id="WP_126505774.1">
    <property type="nucleotide sequence ID" value="NZ_RXNV01000003.1"/>
</dbReference>
<dbReference type="GO" id="GO:0070063">
    <property type="term" value="F:RNA polymerase binding"/>
    <property type="evidence" value="ECO:0007669"/>
    <property type="project" value="InterPro"/>
</dbReference>
<feature type="domain" description="Transcription elongation factor GreA/GreB N-terminal" evidence="11">
    <location>
        <begin position="4"/>
        <end position="74"/>
    </location>
</feature>
<dbReference type="AlphaFoldDB" id="A0A3S0IFR6"/>
<dbReference type="Gene3D" id="1.10.287.180">
    <property type="entry name" value="Transcription elongation factor, GreA/GreB, N-terminal domain"/>
    <property type="match status" value="1"/>
</dbReference>
<dbReference type="InterPro" id="IPR036805">
    <property type="entry name" value="Tscrpt_elong_fac_GreA/B_N_sf"/>
</dbReference>
<evidence type="ECO:0000256" key="6">
    <source>
        <dbReference type="ARBA" id="ARBA00024916"/>
    </source>
</evidence>
<evidence type="ECO:0000256" key="2">
    <source>
        <dbReference type="ARBA" id="ARBA00013729"/>
    </source>
</evidence>
<name>A0A3S0IFR6_9GAMM</name>
<accession>A0A3S0IFR6</accession>
<dbReference type="GO" id="GO:0003677">
    <property type="term" value="F:DNA binding"/>
    <property type="evidence" value="ECO:0007669"/>
    <property type="project" value="UniProtKB-UniRule"/>
</dbReference>
<evidence type="ECO:0000313" key="13">
    <source>
        <dbReference type="Proteomes" id="UP000282060"/>
    </source>
</evidence>
<comment type="similarity">
    <text evidence="1 8 9">Belongs to the GreA/GreB family.</text>
</comment>
<dbReference type="NCBIfam" id="NF001263">
    <property type="entry name" value="PRK00226.1-4"/>
    <property type="match status" value="1"/>
</dbReference>
<keyword evidence="5 8" id="KW-0804">Transcription</keyword>
<dbReference type="GO" id="GO:0032784">
    <property type="term" value="P:regulation of DNA-templated transcription elongation"/>
    <property type="evidence" value="ECO:0007669"/>
    <property type="project" value="UniProtKB-UniRule"/>
</dbReference>
<dbReference type="HAMAP" id="MF_00105">
    <property type="entry name" value="GreA_GreB"/>
    <property type="match status" value="1"/>
</dbReference>
<evidence type="ECO:0000259" key="11">
    <source>
        <dbReference type="Pfam" id="PF03449"/>
    </source>
</evidence>
<evidence type="ECO:0000313" key="12">
    <source>
        <dbReference type="EMBL" id="RTR32871.1"/>
    </source>
</evidence>
<evidence type="ECO:0000256" key="4">
    <source>
        <dbReference type="ARBA" id="ARBA00023125"/>
    </source>
</evidence>
<dbReference type="FunFam" id="1.10.287.180:FF:000001">
    <property type="entry name" value="Transcription elongation factor GreA"/>
    <property type="match status" value="1"/>
</dbReference>
<dbReference type="Pfam" id="PF03449">
    <property type="entry name" value="GreA_GreB_N"/>
    <property type="match status" value="1"/>
</dbReference>
<organism evidence="12 13">
    <name type="scientific">Shewanella atlantica</name>
    <dbReference type="NCBI Taxonomy" id="271099"/>
    <lineage>
        <taxon>Bacteria</taxon>
        <taxon>Pseudomonadati</taxon>
        <taxon>Pseudomonadota</taxon>
        <taxon>Gammaproteobacteria</taxon>
        <taxon>Alteromonadales</taxon>
        <taxon>Shewanellaceae</taxon>
        <taxon>Shewanella</taxon>
    </lineage>
</organism>